<dbReference type="Pfam" id="PF13412">
    <property type="entry name" value="HTH_24"/>
    <property type="match status" value="1"/>
</dbReference>
<evidence type="ECO:0000259" key="5">
    <source>
        <dbReference type="PROSITE" id="PS50956"/>
    </source>
</evidence>
<gene>
    <name evidence="6" type="primary">asnC</name>
    <name evidence="6" type="ORF">GCM10007977_060050</name>
</gene>
<keyword evidence="1" id="KW-0805">Transcription regulation</keyword>
<dbReference type="Proteomes" id="UP000642070">
    <property type="component" value="Unassembled WGS sequence"/>
</dbReference>
<sequence>MTSKSSIVKDRNIIRELVQDPRQTNVALAAKVGLSEGSVRRRIDRLLAEGKLQFSAIPSAAFMGRPVHTIFEIQSAPGATEQLIDKLAGMPEMAYVYHVTGQFDIIAVGYFASTNTMRRFWTESLGHLEGVMESRSVMVLRVAKRAHEWARDLAGTDDEDEEPGWDAGADPGLSGYEH</sequence>
<dbReference type="GO" id="GO:0043200">
    <property type="term" value="P:response to amino acid"/>
    <property type="evidence" value="ECO:0007669"/>
    <property type="project" value="TreeGrafter"/>
</dbReference>
<dbReference type="AlphaFoldDB" id="A0A917X133"/>
<name>A0A917X133_9ACTN</name>
<comment type="caution">
    <text evidence="6">The sequence shown here is derived from an EMBL/GenBank/DDBJ whole genome shotgun (WGS) entry which is preliminary data.</text>
</comment>
<evidence type="ECO:0000256" key="1">
    <source>
        <dbReference type="ARBA" id="ARBA00023015"/>
    </source>
</evidence>
<feature type="compositionally biased region" description="Acidic residues" evidence="4">
    <location>
        <begin position="155"/>
        <end position="164"/>
    </location>
</feature>
<evidence type="ECO:0000256" key="2">
    <source>
        <dbReference type="ARBA" id="ARBA00023125"/>
    </source>
</evidence>
<evidence type="ECO:0000256" key="4">
    <source>
        <dbReference type="SAM" id="MobiDB-lite"/>
    </source>
</evidence>
<dbReference type="PROSITE" id="PS50956">
    <property type="entry name" value="HTH_ASNC_2"/>
    <property type="match status" value="1"/>
</dbReference>
<dbReference type="Gene3D" id="1.10.10.10">
    <property type="entry name" value="Winged helix-like DNA-binding domain superfamily/Winged helix DNA-binding domain"/>
    <property type="match status" value="1"/>
</dbReference>
<dbReference type="InterPro" id="IPR019885">
    <property type="entry name" value="Tscrpt_reg_HTH_AsnC-type_CS"/>
</dbReference>
<dbReference type="GO" id="GO:0005829">
    <property type="term" value="C:cytosol"/>
    <property type="evidence" value="ECO:0007669"/>
    <property type="project" value="TreeGrafter"/>
</dbReference>
<accession>A0A917X133</accession>
<reference evidence="6" key="1">
    <citation type="journal article" date="2014" name="Int. J. Syst. Evol. Microbiol.">
        <title>Complete genome sequence of Corynebacterium casei LMG S-19264T (=DSM 44701T), isolated from a smear-ripened cheese.</title>
        <authorList>
            <consortium name="US DOE Joint Genome Institute (JGI-PGF)"/>
            <person name="Walter F."/>
            <person name="Albersmeier A."/>
            <person name="Kalinowski J."/>
            <person name="Ruckert C."/>
        </authorList>
    </citation>
    <scope>NUCLEOTIDE SEQUENCE</scope>
    <source>
        <strain evidence="6">JCM 19831</strain>
    </source>
</reference>
<evidence type="ECO:0000313" key="7">
    <source>
        <dbReference type="Proteomes" id="UP000642070"/>
    </source>
</evidence>
<organism evidence="6 7">
    <name type="scientific">Dactylosporangium sucinum</name>
    <dbReference type="NCBI Taxonomy" id="1424081"/>
    <lineage>
        <taxon>Bacteria</taxon>
        <taxon>Bacillati</taxon>
        <taxon>Actinomycetota</taxon>
        <taxon>Actinomycetes</taxon>
        <taxon>Micromonosporales</taxon>
        <taxon>Micromonosporaceae</taxon>
        <taxon>Dactylosporangium</taxon>
    </lineage>
</organism>
<dbReference type="Pfam" id="PF01037">
    <property type="entry name" value="AsnC_trans_reg"/>
    <property type="match status" value="1"/>
</dbReference>
<reference evidence="6" key="2">
    <citation type="submission" date="2020-09" db="EMBL/GenBank/DDBJ databases">
        <authorList>
            <person name="Sun Q."/>
            <person name="Ohkuma M."/>
        </authorList>
    </citation>
    <scope>NUCLEOTIDE SEQUENCE</scope>
    <source>
        <strain evidence="6">JCM 19831</strain>
    </source>
</reference>
<dbReference type="PANTHER" id="PTHR30154:SF34">
    <property type="entry name" value="TRANSCRIPTIONAL REGULATOR AZLB"/>
    <property type="match status" value="1"/>
</dbReference>
<evidence type="ECO:0000256" key="3">
    <source>
        <dbReference type="ARBA" id="ARBA00023163"/>
    </source>
</evidence>
<feature type="region of interest" description="Disordered" evidence="4">
    <location>
        <begin position="153"/>
        <end position="178"/>
    </location>
</feature>
<dbReference type="InterPro" id="IPR000485">
    <property type="entry name" value="AsnC-type_HTH_dom"/>
</dbReference>
<dbReference type="InterPro" id="IPR036390">
    <property type="entry name" value="WH_DNA-bd_sf"/>
</dbReference>
<dbReference type="InterPro" id="IPR036388">
    <property type="entry name" value="WH-like_DNA-bd_sf"/>
</dbReference>
<feature type="domain" description="HTH asnC-type" evidence="5">
    <location>
        <begin position="9"/>
        <end position="66"/>
    </location>
</feature>
<keyword evidence="2" id="KW-0238">DNA-binding</keyword>
<dbReference type="PANTHER" id="PTHR30154">
    <property type="entry name" value="LEUCINE-RESPONSIVE REGULATORY PROTEIN"/>
    <property type="match status" value="1"/>
</dbReference>
<dbReference type="InterPro" id="IPR011008">
    <property type="entry name" value="Dimeric_a/b-barrel"/>
</dbReference>
<dbReference type="EMBL" id="BMPI01000032">
    <property type="protein sequence ID" value="GGM50275.1"/>
    <property type="molecule type" value="Genomic_DNA"/>
</dbReference>
<dbReference type="SUPFAM" id="SSF46785">
    <property type="entry name" value="Winged helix' DNA-binding domain"/>
    <property type="match status" value="1"/>
</dbReference>
<dbReference type="GO" id="GO:0043565">
    <property type="term" value="F:sequence-specific DNA binding"/>
    <property type="evidence" value="ECO:0007669"/>
    <property type="project" value="InterPro"/>
</dbReference>
<dbReference type="PRINTS" id="PR00033">
    <property type="entry name" value="HTHASNC"/>
</dbReference>
<dbReference type="SMART" id="SM00344">
    <property type="entry name" value="HTH_ASNC"/>
    <property type="match status" value="1"/>
</dbReference>
<dbReference type="SUPFAM" id="SSF54909">
    <property type="entry name" value="Dimeric alpha+beta barrel"/>
    <property type="match status" value="1"/>
</dbReference>
<dbReference type="Gene3D" id="3.30.70.920">
    <property type="match status" value="1"/>
</dbReference>
<dbReference type="PROSITE" id="PS00519">
    <property type="entry name" value="HTH_ASNC_1"/>
    <property type="match status" value="1"/>
</dbReference>
<dbReference type="InterPro" id="IPR019888">
    <property type="entry name" value="Tscrpt_reg_AsnC-like"/>
</dbReference>
<keyword evidence="3" id="KW-0804">Transcription</keyword>
<evidence type="ECO:0000313" key="6">
    <source>
        <dbReference type="EMBL" id="GGM50275.1"/>
    </source>
</evidence>
<proteinExistence type="predicted"/>
<protein>
    <submittedName>
        <fullName evidence="6">AsnC family transcriptional regulator</fullName>
    </submittedName>
</protein>
<keyword evidence="7" id="KW-1185">Reference proteome</keyword>
<dbReference type="RefSeq" id="WP_190253315.1">
    <property type="nucleotide sequence ID" value="NZ_BMPI01000032.1"/>
</dbReference>
<dbReference type="InterPro" id="IPR019887">
    <property type="entry name" value="Tscrpt_reg_AsnC/Lrp_C"/>
</dbReference>